<evidence type="ECO:0000259" key="1">
    <source>
        <dbReference type="Pfam" id="PF20887"/>
    </source>
</evidence>
<protein>
    <recommendedName>
        <fullName evidence="1">PWWP domain-containing protein</fullName>
    </recommendedName>
</protein>
<dbReference type="GO" id="GO:0070062">
    <property type="term" value="C:extracellular exosome"/>
    <property type="evidence" value="ECO:0007669"/>
    <property type="project" value="TreeGrafter"/>
</dbReference>
<dbReference type="Proteomes" id="UP000694407">
    <property type="component" value="Unplaced"/>
</dbReference>
<sequence>IIMEAEYVLCNWKDQLWPAKVLTRSETSSDSKRQKAISLEVQILSLDEKIEVDITETKILEKSQVEAIASSLFKKNLILTVLSTM</sequence>
<dbReference type="InterPro" id="IPR048765">
    <property type="entry name" value="PWP3A_3B_4_N"/>
</dbReference>
<dbReference type="GeneTree" id="ENSGT00390000001700"/>
<dbReference type="Ensembl" id="ENSMMMT00000014749.1">
    <property type="protein sequence ID" value="ENSMMMP00000012916.1"/>
    <property type="gene ID" value="ENSMMMG00000011540.1"/>
</dbReference>
<name>A0A8C5ZGD7_MARMA</name>
<dbReference type="AlphaFoldDB" id="A0A8C5ZGD7"/>
<evidence type="ECO:0000313" key="3">
    <source>
        <dbReference type="Proteomes" id="UP000694407"/>
    </source>
</evidence>
<dbReference type="PANTHER" id="PTHR31333:SF3">
    <property type="entry name" value="PWWP DOMAIN-CONTAINING DNA REPAIR FACTOR 3B"/>
    <property type="match status" value="1"/>
</dbReference>
<dbReference type="InterPro" id="IPR040263">
    <property type="entry name" value="PWP3A_3B_4"/>
</dbReference>
<proteinExistence type="predicted"/>
<organism evidence="2 3">
    <name type="scientific">Marmota marmota marmota</name>
    <name type="common">Alpine marmot</name>
    <dbReference type="NCBI Taxonomy" id="9994"/>
    <lineage>
        <taxon>Eukaryota</taxon>
        <taxon>Metazoa</taxon>
        <taxon>Chordata</taxon>
        <taxon>Craniata</taxon>
        <taxon>Vertebrata</taxon>
        <taxon>Euteleostomi</taxon>
        <taxon>Mammalia</taxon>
        <taxon>Eutheria</taxon>
        <taxon>Euarchontoglires</taxon>
        <taxon>Glires</taxon>
        <taxon>Rodentia</taxon>
        <taxon>Sciuromorpha</taxon>
        <taxon>Sciuridae</taxon>
        <taxon>Xerinae</taxon>
        <taxon>Marmotini</taxon>
        <taxon>Marmota</taxon>
    </lineage>
</organism>
<dbReference type="Pfam" id="PF20887">
    <property type="entry name" value="PWP3A-B_N"/>
    <property type="match status" value="1"/>
</dbReference>
<accession>A0A8C5ZGD7</accession>
<reference evidence="2" key="2">
    <citation type="submission" date="2025-09" db="UniProtKB">
        <authorList>
            <consortium name="Ensembl"/>
        </authorList>
    </citation>
    <scope>IDENTIFICATION</scope>
</reference>
<dbReference type="PANTHER" id="PTHR31333">
    <property type="entry name" value="PWWP DOMAIN-CONTAINING DNA REPAIR FACTOR 3 FAMILY MEMBER"/>
    <property type="match status" value="1"/>
</dbReference>
<reference evidence="2" key="1">
    <citation type="submission" date="2025-08" db="UniProtKB">
        <authorList>
            <consortium name="Ensembl"/>
        </authorList>
    </citation>
    <scope>IDENTIFICATION</scope>
</reference>
<keyword evidence="3" id="KW-1185">Reference proteome</keyword>
<feature type="domain" description="PWWP" evidence="1">
    <location>
        <begin position="7"/>
        <end position="75"/>
    </location>
</feature>
<evidence type="ECO:0000313" key="2">
    <source>
        <dbReference type="Ensembl" id="ENSMMMP00000012916.1"/>
    </source>
</evidence>